<feature type="domain" description="Phospholipid/glycerol acyltransferase" evidence="2">
    <location>
        <begin position="22"/>
        <end position="149"/>
    </location>
</feature>
<keyword evidence="4" id="KW-1185">Reference proteome</keyword>
<organism evidence="3 4">
    <name type="scientific">Algibacter marinivivus</name>
    <dbReference type="NCBI Taxonomy" id="2100723"/>
    <lineage>
        <taxon>Bacteria</taxon>
        <taxon>Pseudomonadati</taxon>
        <taxon>Bacteroidota</taxon>
        <taxon>Flavobacteriia</taxon>
        <taxon>Flavobacteriales</taxon>
        <taxon>Flavobacteriaceae</taxon>
        <taxon>Algibacter</taxon>
    </lineage>
</organism>
<dbReference type="CDD" id="cd07992">
    <property type="entry name" value="LPLAT_AAK14816-like"/>
    <property type="match status" value="1"/>
</dbReference>
<dbReference type="Pfam" id="PF01553">
    <property type="entry name" value="Acyltransferase"/>
    <property type="match status" value="1"/>
</dbReference>
<reference evidence="4" key="2">
    <citation type="submission" date="2018-05" db="EMBL/GenBank/DDBJ databases">
        <title>Algibacter marinivivus sp. nov., isolated from sample around a algae.</title>
        <authorList>
            <person name="Lu D."/>
        </authorList>
    </citation>
    <scope>NUCLEOTIDE SEQUENCE [LARGE SCALE GENOMIC DNA]</scope>
    <source>
        <strain evidence="4">ZY111</strain>
    </source>
</reference>
<evidence type="ECO:0000313" key="4">
    <source>
        <dbReference type="Proteomes" id="UP000245375"/>
    </source>
</evidence>
<feature type="transmembrane region" description="Helical" evidence="1">
    <location>
        <begin position="280"/>
        <end position="301"/>
    </location>
</feature>
<keyword evidence="1" id="KW-0812">Transmembrane</keyword>
<proteinExistence type="predicted"/>
<keyword evidence="3" id="KW-0012">Acyltransferase</keyword>
<keyword evidence="3" id="KW-0808">Transferase</keyword>
<sequence>MFFYFRRIKVFGIENIPKNKSVLLLSNHQNALLDALLIATKSNRYSYFLTRAGVFQKPFVAKLLKSLQMLPVYRVRDGWGNLSNNNAIFETCSELLNKKECVVIFPEGNHNLMRRVRPLSKGFTRIVLNTFEKYPNIDLQLLPVGLNYQDAVKFPDSTAIYFGKTIEAKNYISGDKNNDVVSLKSKIQSEISQLTTNIPKDDYEVILGKLKLMETDFLNPKAVNACIDFNFKDCKIKKVRRNMFLEYFSKFLLILIFPIPYILWKFLIKPRIKEIEFLSTFRFAAVVTLAPVWLIILFLAFGVTLSWSLASLCLIAIIIISIVAVKA</sequence>
<keyword evidence="1" id="KW-1133">Transmembrane helix</keyword>
<accession>A0A2U2X520</accession>
<dbReference type="EMBL" id="QFRI01000002">
    <property type="protein sequence ID" value="PWH82895.1"/>
    <property type="molecule type" value="Genomic_DNA"/>
</dbReference>
<feature type="transmembrane region" description="Helical" evidence="1">
    <location>
        <begin position="307"/>
        <end position="325"/>
    </location>
</feature>
<dbReference type="PANTHER" id="PTHR31605:SF0">
    <property type="entry name" value="GLYCEROL-3-PHOSPHATE O-ACYLTRANSFERASE 1"/>
    <property type="match status" value="1"/>
</dbReference>
<dbReference type="InterPro" id="IPR002123">
    <property type="entry name" value="Plipid/glycerol_acylTrfase"/>
</dbReference>
<evidence type="ECO:0000256" key="1">
    <source>
        <dbReference type="SAM" id="Phobius"/>
    </source>
</evidence>
<dbReference type="GO" id="GO:0008654">
    <property type="term" value="P:phospholipid biosynthetic process"/>
    <property type="evidence" value="ECO:0007669"/>
    <property type="project" value="TreeGrafter"/>
</dbReference>
<reference evidence="3 4" key="1">
    <citation type="submission" date="2018-05" db="EMBL/GenBank/DDBJ databases">
        <title>Algibacter marinivivus sp. nov., isolated from sample around a algae.</title>
        <authorList>
            <person name="Zhong X."/>
        </authorList>
    </citation>
    <scope>NUCLEOTIDE SEQUENCE [LARGE SCALE GENOMIC DNA]</scope>
    <source>
        <strain evidence="3 4">ZY111</strain>
    </source>
</reference>
<gene>
    <name evidence="3" type="ORF">DIS18_11105</name>
</gene>
<dbReference type="OrthoDB" id="9806008at2"/>
<protein>
    <submittedName>
        <fullName evidence="3">Glycerol acyltransferase</fullName>
    </submittedName>
</protein>
<dbReference type="AlphaFoldDB" id="A0A2U2X520"/>
<feature type="transmembrane region" description="Helical" evidence="1">
    <location>
        <begin position="247"/>
        <end position="268"/>
    </location>
</feature>
<comment type="caution">
    <text evidence="3">The sequence shown here is derived from an EMBL/GenBank/DDBJ whole genome shotgun (WGS) entry which is preliminary data.</text>
</comment>
<dbReference type="PANTHER" id="PTHR31605">
    <property type="entry name" value="GLYCEROL-3-PHOSPHATE O-ACYLTRANSFERASE 1"/>
    <property type="match status" value="1"/>
</dbReference>
<dbReference type="GO" id="GO:0004366">
    <property type="term" value="F:glycerol-3-phosphate O-acyltransferase activity"/>
    <property type="evidence" value="ECO:0007669"/>
    <property type="project" value="TreeGrafter"/>
</dbReference>
<dbReference type="SMART" id="SM00563">
    <property type="entry name" value="PlsC"/>
    <property type="match status" value="1"/>
</dbReference>
<evidence type="ECO:0000259" key="2">
    <source>
        <dbReference type="SMART" id="SM00563"/>
    </source>
</evidence>
<reference evidence="4" key="3">
    <citation type="submission" date="2018-05" db="EMBL/GenBank/DDBJ databases">
        <authorList>
            <person name="Lu D."/>
        </authorList>
    </citation>
    <scope>NUCLEOTIDE SEQUENCE [LARGE SCALE GENOMIC DNA]</scope>
    <source>
        <strain evidence="4">ZY111</strain>
    </source>
</reference>
<dbReference type="InterPro" id="IPR052744">
    <property type="entry name" value="GPAT/DAPAT"/>
</dbReference>
<dbReference type="Proteomes" id="UP000245375">
    <property type="component" value="Unassembled WGS sequence"/>
</dbReference>
<dbReference type="SUPFAM" id="SSF69593">
    <property type="entry name" value="Glycerol-3-phosphate (1)-acyltransferase"/>
    <property type="match status" value="1"/>
</dbReference>
<keyword evidence="1" id="KW-0472">Membrane</keyword>
<dbReference type="GO" id="GO:0016287">
    <property type="term" value="F:glycerone-phosphate O-acyltransferase activity"/>
    <property type="evidence" value="ECO:0007669"/>
    <property type="project" value="TreeGrafter"/>
</dbReference>
<name>A0A2U2X520_9FLAO</name>
<evidence type="ECO:0000313" key="3">
    <source>
        <dbReference type="EMBL" id="PWH82895.1"/>
    </source>
</evidence>